<dbReference type="RefSeq" id="WP_147107418.1">
    <property type="nucleotide sequence ID" value="NZ_BJVJ01000023.1"/>
</dbReference>
<proteinExistence type="predicted"/>
<gene>
    <name evidence="3" type="ORF">PSU4_27000</name>
</gene>
<keyword evidence="4" id="KW-1185">Reference proteome</keyword>
<evidence type="ECO:0000259" key="2">
    <source>
        <dbReference type="Pfam" id="PF05368"/>
    </source>
</evidence>
<reference evidence="3 4" key="1">
    <citation type="submission" date="2019-07" db="EMBL/GenBank/DDBJ databases">
        <title>Whole genome shotgun sequence of Pseudonocardia sulfidoxydans NBRC 16205.</title>
        <authorList>
            <person name="Hosoyama A."/>
            <person name="Uohara A."/>
            <person name="Ohji S."/>
            <person name="Ichikawa N."/>
        </authorList>
    </citation>
    <scope>NUCLEOTIDE SEQUENCE [LARGE SCALE GENOMIC DNA]</scope>
    <source>
        <strain evidence="3 4">NBRC 16205</strain>
    </source>
</reference>
<evidence type="ECO:0000256" key="1">
    <source>
        <dbReference type="SAM" id="MobiDB-lite"/>
    </source>
</evidence>
<sequence length="326" mass="34068">MNSDNTIGRPDPGSRSVPREASGDDERFVVTAATSATGSAVVEHLLDAGAQVVAVARDVRRLGAAAGRGARTFTSALDDADRLTDVLADASGAFVMLAPGLIPDCEDFASYQRAVIAAQAGAVGEAFRRGRLRRVVTLSGWAANYTGARGPVWGLRHLEEAIDATGIPAMHLRAGWFMENLLPDVATLRATGELSGLLPASLPLPMIAVADIARVAAELLLGVRPFAPGRVQVTGPADRSLAEAATAIGTAAGIPGARYVELTEETLRTQLRRAGFSEHMADGTVAMTLDVAAGRIHIREADRSVTTTTTLEQFLSTAVGPTARHD</sequence>
<feature type="domain" description="NmrA-like" evidence="2">
    <location>
        <begin position="26"/>
        <end position="269"/>
    </location>
</feature>
<dbReference type="Gene3D" id="3.40.50.720">
    <property type="entry name" value="NAD(P)-binding Rossmann-like Domain"/>
    <property type="match status" value="1"/>
</dbReference>
<dbReference type="PANTHER" id="PTHR43162">
    <property type="match status" value="1"/>
</dbReference>
<dbReference type="Gene3D" id="3.90.25.10">
    <property type="entry name" value="UDP-galactose 4-epimerase, domain 1"/>
    <property type="match status" value="1"/>
</dbReference>
<dbReference type="PANTHER" id="PTHR43162:SF1">
    <property type="entry name" value="PRESTALK A DIFFERENTIATION PROTEIN A"/>
    <property type="match status" value="1"/>
</dbReference>
<dbReference type="InterPro" id="IPR051604">
    <property type="entry name" value="Ergot_Alk_Oxidoreductase"/>
</dbReference>
<dbReference type="OrthoDB" id="4632815at2"/>
<accession>A0A511DG27</accession>
<name>A0A511DG27_9PSEU</name>
<comment type="caution">
    <text evidence="3">The sequence shown here is derived from an EMBL/GenBank/DDBJ whole genome shotgun (WGS) entry which is preliminary data.</text>
</comment>
<evidence type="ECO:0000313" key="3">
    <source>
        <dbReference type="EMBL" id="GEL23746.1"/>
    </source>
</evidence>
<dbReference type="InterPro" id="IPR008030">
    <property type="entry name" value="NmrA-like"/>
</dbReference>
<evidence type="ECO:0000313" key="4">
    <source>
        <dbReference type="Proteomes" id="UP000321685"/>
    </source>
</evidence>
<dbReference type="AlphaFoldDB" id="A0A511DG27"/>
<organism evidence="3 4">
    <name type="scientific">Pseudonocardia sulfidoxydans NBRC 16205</name>
    <dbReference type="NCBI Taxonomy" id="1223511"/>
    <lineage>
        <taxon>Bacteria</taxon>
        <taxon>Bacillati</taxon>
        <taxon>Actinomycetota</taxon>
        <taxon>Actinomycetes</taxon>
        <taxon>Pseudonocardiales</taxon>
        <taxon>Pseudonocardiaceae</taxon>
        <taxon>Pseudonocardia</taxon>
    </lineage>
</organism>
<dbReference type="Proteomes" id="UP000321685">
    <property type="component" value="Unassembled WGS sequence"/>
</dbReference>
<dbReference type="SUPFAM" id="SSF51735">
    <property type="entry name" value="NAD(P)-binding Rossmann-fold domains"/>
    <property type="match status" value="1"/>
</dbReference>
<protein>
    <submittedName>
        <fullName evidence="3">Nucleoside-diphosphate sugar epimerase</fullName>
    </submittedName>
</protein>
<dbReference type="Pfam" id="PF05368">
    <property type="entry name" value="NmrA"/>
    <property type="match status" value="1"/>
</dbReference>
<dbReference type="EMBL" id="BJVJ01000023">
    <property type="protein sequence ID" value="GEL23746.1"/>
    <property type="molecule type" value="Genomic_DNA"/>
</dbReference>
<feature type="region of interest" description="Disordered" evidence="1">
    <location>
        <begin position="1"/>
        <end position="25"/>
    </location>
</feature>
<dbReference type="InterPro" id="IPR036291">
    <property type="entry name" value="NAD(P)-bd_dom_sf"/>
</dbReference>